<dbReference type="InterPro" id="IPR014732">
    <property type="entry name" value="OMPdecase"/>
</dbReference>
<dbReference type="EMBL" id="MFFS01000008">
    <property type="protein sequence ID" value="OGF22934.1"/>
    <property type="molecule type" value="Genomic_DNA"/>
</dbReference>
<evidence type="ECO:0000256" key="7">
    <source>
        <dbReference type="ARBA" id="ARBA00023239"/>
    </source>
</evidence>
<dbReference type="SUPFAM" id="SSF51366">
    <property type="entry name" value="Ribulose-phoshate binding barrel"/>
    <property type="match status" value="1"/>
</dbReference>
<dbReference type="GO" id="GO:0006207">
    <property type="term" value="P:'de novo' pyrimidine nucleobase biosynthetic process"/>
    <property type="evidence" value="ECO:0007669"/>
    <property type="project" value="InterPro"/>
</dbReference>
<evidence type="ECO:0000256" key="8">
    <source>
        <dbReference type="ARBA" id="ARBA00033428"/>
    </source>
</evidence>
<evidence type="ECO:0000259" key="10">
    <source>
        <dbReference type="SMART" id="SM00934"/>
    </source>
</evidence>
<evidence type="ECO:0000256" key="5">
    <source>
        <dbReference type="ARBA" id="ARBA00022793"/>
    </source>
</evidence>
<feature type="binding site" evidence="9">
    <location>
        <position position="186"/>
    </location>
    <ligand>
        <name>substrate</name>
    </ligand>
</feature>
<feature type="binding site" evidence="9">
    <location>
        <position position="206"/>
    </location>
    <ligand>
        <name>substrate</name>
    </ligand>
</feature>
<dbReference type="PANTHER" id="PTHR32119">
    <property type="entry name" value="OROTIDINE 5'-PHOSPHATE DECARBOXYLASE"/>
    <property type="match status" value="1"/>
</dbReference>
<dbReference type="Proteomes" id="UP000178323">
    <property type="component" value="Unassembled WGS sequence"/>
</dbReference>
<evidence type="ECO:0000256" key="4">
    <source>
        <dbReference type="ARBA" id="ARBA00021923"/>
    </source>
</evidence>
<dbReference type="GO" id="GO:0044205">
    <property type="term" value="P:'de novo' UMP biosynthetic process"/>
    <property type="evidence" value="ECO:0007669"/>
    <property type="project" value="InterPro"/>
</dbReference>
<dbReference type="Gene3D" id="3.20.20.70">
    <property type="entry name" value="Aldolase class I"/>
    <property type="match status" value="1"/>
</dbReference>
<gene>
    <name evidence="11" type="ORF">A2Y83_02115</name>
</gene>
<keyword evidence="7" id="KW-0456">Lyase</keyword>
<evidence type="ECO:0000256" key="1">
    <source>
        <dbReference type="ARBA" id="ARBA00002356"/>
    </source>
</evidence>
<feature type="binding site" evidence="9">
    <location>
        <position position="117"/>
    </location>
    <ligand>
        <name>substrate</name>
    </ligand>
</feature>
<keyword evidence="5" id="KW-0210">Decarboxylase</keyword>
<feature type="domain" description="Orotidine 5'-phosphate decarboxylase" evidence="10">
    <location>
        <begin position="4"/>
        <end position="222"/>
    </location>
</feature>
<reference evidence="11 12" key="1">
    <citation type="journal article" date="2016" name="Nat. Commun.">
        <title>Thousands of microbial genomes shed light on interconnected biogeochemical processes in an aquifer system.</title>
        <authorList>
            <person name="Anantharaman K."/>
            <person name="Brown C.T."/>
            <person name="Hug L.A."/>
            <person name="Sharon I."/>
            <person name="Castelle C.J."/>
            <person name="Probst A.J."/>
            <person name="Thomas B.C."/>
            <person name="Singh A."/>
            <person name="Wilkins M.J."/>
            <person name="Karaoz U."/>
            <person name="Brodie E.L."/>
            <person name="Williams K.H."/>
            <person name="Hubbard S.S."/>
            <person name="Banfield J.F."/>
        </authorList>
    </citation>
    <scope>NUCLEOTIDE SEQUENCE [LARGE SCALE GENOMIC DNA]</scope>
</reference>
<comment type="pathway">
    <text evidence="2">Pyrimidine metabolism; UMP biosynthesis via de novo pathway; UMP from orotate: step 2/2.</text>
</comment>
<accession>A0A1F5S893</accession>
<comment type="function">
    <text evidence="1">Catalyzes the decarboxylation of orotidine 5'-monophosphate (OMP) to uridine 5'-monophosphate (UMP).</text>
</comment>
<evidence type="ECO:0000313" key="12">
    <source>
        <dbReference type="Proteomes" id="UP000178323"/>
    </source>
</evidence>
<sequence>MIPKFFVAVDGGDYCNTYNKLEKISAVGGDYGIKLNLDNILTNASIIEYVVKKTQRFLFVDLKMWNGSRTMSEVVKHLALWGANMVNMYALADDMLEAPVAIAKKAGLTVLGVTVLTHYTEAYCQKFYKMTMNELVRLLAETALSRGCDGYILPGNSLDAVRDLGGEKFNPAVRPAWFNDKKTNLQEQIMAPGEAIKKGATIVSCGSPIFESPDPAGALRLILDEIVAVH</sequence>
<organism evidence="11 12">
    <name type="scientific">Candidatus Falkowbacteria bacterium RBG_13_39_14</name>
    <dbReference type="NCBI Taxonomy" id="1797985"/>
    <lineage>
        <taxon>Bacteria</taxon>
        <taxon>Candidatus Falkowiibacteriota</taxon>
    </lineage>
</organism>
<evidence type="ECO:0000256" key="3">
    <source>
        <dbReference type="ARBA" id="ARBA00012321"/>
    </source>
</evidence>
<dbReference type="PANTHER" id="PTHR32119:SF2">
    <property type="entry name" value="OROTIDINE 5'-PHOSPHATE DECARBOXYLASE"/>
    <property type="match status" value="1"/>
</dbReference>
<dbReference type="GO" id="GO:0004590">
    <property type="term" value="F:orotidine-5'-phosphate decarboxylase activity"/>
    <property type="evidence" value="ECO:0007669"/>
    <property type="project" value="UniProtKB-EC"/>
</dbReference>
<keyword evidence="6" id="KW-0665">Pyrimidine biosynthesis</keyword>
<proteinExistence type="predicted"/>
<dbReference type="InterPro" id="IPR011060">
    <property type="entry name" value="RibuloseP-bd_barrel"/>
</dbReference>
<evidence type="ECO:0000256" key="9">
    <source>
        <dbReference type="PIRSR" id="PIRSR614732-2"/>
    </source>
</evidence>
<evidence type="ECO:0000313" key="11">
    <source>
        <dbReference type="EMBL" id="OGF22934.1"/>
    </source>
</evidence>
<dbReference type="AlphaFoldDB" id="A0A1F5S893"/>
<comment type="caution">
    <text evidence="11">The sequence shown here is derived from an EMBL/GenBank/DDBJ whole genome shotgun (WGS) entry which is preliminary data.</text>
</comment>
<dbReference type="EC" id="4.1.1.23" evidence="3"/>
<evidence type="ECO:0000256" key="2">
    <source>
        <dbReference type="ARBA" id="ARBA00004861"/>
    </source>
</evidence>
<evidence type="ECO:0000256" key="6">
    <source>
        <dbReference type="ARBA" id="ARBA00022975"/>
    </source>
</evidence>
<protein>
    <recommendedName>
        <fullName evidence="4">Orotidine 5'-phosphate decarboxylase</fullName>
        <ecNumber evidence="3">4.1.1.23</ecNumber>
    </recommendedName>
    <alternativeName>
        <fullName evidence="8">OMP decarboxylase</fullName>
    </alternativeName>
</protein>
<feature type="binding site" evidence="9">
    <location>
        <position position="174"/>
    </location>
    <ligand>
        <name>substrate</name>
    </ligand>
</feature>
<name>A0A1F5S893_9BACT</name>
<dbReference type="SMART" id="SM00934">
    <property type="entry name" value="OMPdecase"/>
    <property type="match status" value="1"/>
</dbReference>
<dbReference type="GO" id="GO:0005829">
    <property type="term" value="C:cytosol"/>
    <property type="evidence" value="ECO:0007669"/>
    <property type="project" value="TreeGrafter"/>
</dbReference>
<dbReference type="STRING" id="1797985.A2Y83_02115"/>
<dbReference type="InterPro" id="IPR013785">
    <property type="entry name" value="Aldolase_TIM"/>
</dbReference>
<dbReference type="Pfam" id="PF00215">
    <property type="entry name" value="OMPdecase"/>
    <property type="match status" value="1"/>
</dbReference>
<dbReference type="InterPro" id="IPR001754">
    <property type="entry name" value="OMPdeCOase_dom"/>
</dbReference>